<comment type="caution">
    <text evidence="1">The sequence shown here is derived from an EMBL/GenBank/DDBJ whole genome shotgun (WGS) entry which is preliminary data.</text>
</comment>
<dbReference type="RefSeq" id="WP_037011842.1">
    <property type="nucleotide sequence ID" value="NZ_CAMIIC010000007.1"/>
</dbReference>
<evidence type="ECO:0000313" key="2">
    <source>
        <dbReference type="Proteomes" id="UP000608450"/>
    </source>
</evidence>
<sequence length="105" mass="12056">MTSREELERLFTARLRASIEICRQLGYNPSGFERMLNNRGSMGTVQHLFDSGDLQDGFLKMVGMGRSDLTMESIMLEDEFAPLFNPLQLDGARWRLQQARSPSKR</sequence>
<proteinExistence type="predicted"/>
<keyword evidence="2" id="KW-1185">Reference proteome</keyword>
<protein>
    <submittedName>
        <fullName evidence="1">Uncharacterized protein</fullName>
    </submittedName>
</protein>
<evidence type="ECO:0000313" key="1">
    <source>
        <dbReference type="EMBL" id="MBG6289677.1"/>
    </source>
</evidence>
<dbReference type="Proteomes" id="UP000608450">
    <property type="component" value="Unassembled WGS sequence"/>
</dbReference>
<dbReference type="EMBL" id="JADTFC010000054">
    <property type="protein sequence ID" value="MBG6289677.1"/>
    <property type="molecule type" value="Genomic_DNA"/>
</dbReference>
<organism evidence="1 2">
    <name type="scientific">Pseudomonas nitroreducens</name>
    <dbReference type="NCBI Taxonomy" id="46680"/>
    <lineage>
        <taxon>Bacteria</taxon>
        <taxon>Pseudomonadati</taxon>
        <taxon>Pseudomonadota</taxon>
        <taxon>Gammaproteobacteria</taxon>
        <taxon>Pseudomonadales</taxon>
        <taxon>Pseudomonadaceae</taxon>
        <taxon>Pseudomonas</taxon>
    </lineage>
</organism>
<gene>
    <name evidence="1" type="ORF">I5I61_19660</name>
</gene>
<name>A0ABS0KNM4_PSENT</name>
<reference evidence="1 2" key="1">
    <citation type="submission" date="2020-11" db="EMBL/GenBank/DDBJ databases">
        <title>Enhanced detection system for hospital associated transmission using whole genome sequencing surveillance.</title>
        <authorList>
            <person name="Harrison L.H."/>
            <person name="Van Tyne D."/>
            <person name="Marsh J.W."/>
            <person name="Griffith M.P."/>
            <person name="Snyder D.J."/>
            <person name="Cooper V.S."/>
            <person name="Mustapha M."/>
        </authorList>
    </citation>
    <scope>NUCLEOTIDE SEQUENCE [LARGE SCALE GENOMIC DNA]</scope>
    <source>
        <strain evidence="1 2">PSA00705</strain>
    </source>
</reference>
<accession>A0ABS0KNM4</accession>